<protein>
    <submittedName>
        <fullName evidence="1">Uncharacterized protein</fullName>
    </submittedName>
</protein>
<name>A0A0F9N7R6_9ZZZZ</name>
<dbReference type="AlphaFoldDB" id="A0A0F9N7R6"/>
<accession>A0A0F9N7R6</accession>
<comment type="caution">
    <text evidence="1">The sequence shown here is derived from an EMBL/GenBank/DDBJ whole genome shotgun (WGS) entry which is preliminary data.</text>
</comment>
<proteinExistence type="predicted"/>
<reference evidence="1" key="1">
    <citation type="journal article" date="2015" name="Nature">
        <title>Complex archaea that bridge the gap between prokaryotes and eukaryotes.</title>
        <authorList>
            <person name="Spang A."/>
            <person name="Saw J.H."/>
            <person name="Jorgensen S.L."/>
            <person name="Zaremba-Niedzwiedzka K."/>
            <person name="Martijn J."/>
            <person name="Lind A.E."/>
            <person name="van Eijk R."/>
            <person name="Schleper C."/>
            <person name="Guy L."/>
            <person name="Ettema T.J."/>
        </authorList>
    </citation>
    <scope>NUCLEOTIDE SEQUENCE</scope>
</reference>
<organism evidence="1">
    <name type="scientific">marine sediment metagenome</name>
    <dbReference type="NCBI Taxonomy" id="412755"/>
    <lineage>
        <taxon>unclassified sequences</taxon>
        <taxon>metagenomes</taxon>
        <taxon>ecological metagenomes</taxon>
    </lineage>
</organism>
<evidence type="ECO:0000313" key="1">
    <source>
        <dbReference type="EMBL" id="KKN07892.1"/>
    </source>
</evidence>
<gene>
    <name evidence="1" type="ORF">LCGC14_1062270</name>
</gene>
<dbReference type="EMBL" id="LAZR01004516">
    <property type="protein sequence ID" value="KKN07892.1"/>
    <property type="molecule type" value="Genomic_DNA"/>
</dbReference>
<sequence>MYQHEYNAALATAILQNLSDEDIMLVMHRRNVDSDPKLDAFIPMLMGLKETCQIHLTDYTRK</sequence>